<dbReference type="Gene3D" id="3.40.50.12610">
    <property type="match status" value="1"/>
</dbReference>
<proteinExistence type="predicted"/>
<organism evidence="1">
    <name type="scientific">marine sediment metagenome</name>
    <dbReference type="NCBI Taxonomy" id="412755"/>
    <lineage>
        <taxon>unclassified sequences</taxon>
        <taxon>metagenomes</taxon>
        <taxon>ecological metagenomes</taxon>
    </lineage>
</organism>
<name>X1TK56_9ZZZZ</name>
<dbReference type="EMBL" id="BARW01030412">
    <property type="protein sequence ID" value="GAJ05649.1"/>
    <property type="molecule type" value="Genomic_DNA"/>
</dbReference>
<sequence>FGHWFKAIGNRAVTFDGTSQNSPNAHWIGSVLLTDDESYAIGTLRMVDCGQNKAFEELDKVIKDEAKSIGIIEEIVRLDKKEAKAILLKKGLSEKESNNVSTYTHCEPPEDYFITSYDMIGKSGVWSHFGSWDFDRALIYNTLKKKEYIKQTILQEHKKLMPLNLDFY</sequence>
<accession>X1TK56</accession>
<evidence type="ECO:0000313" key="1">
    <source>
        <dbReference type="EMBL" id="GAJ05649.1"/>
    </source>
</evidence>
<protein>
    <submittedName>
        <fullName evidence="1">Uncharacterized protein</fullName>
    </submittedName>
</protein>
<reference evidence="1" key="1">
    <citation type="journal article" date="2014" name="Front. Microbiol.">
        <title>High frequency of phylogenetically diverse reductive dehalogenase-homologous genes in deep subseafloor sedimentary metagenomes.</title>
        <authorList>
            <person name="Kawai M."/>
            <person name="Futagami T."/>
            <person name="Toyoda A."/>
            <person name="Takaki Y."/>
            <person name="Nishi S."/>
            <person name="Hori S."/>
            <person name="Arai W."/>
            <person name="Tsubouchi T."/>
            <person name="Morono Y."/>
            <person name="Uchiyama I."/>
            <person name="Ito T."/>
            <person name="Fujiyama A."/>
            <person name="Inagaki F."/>
            <person name="Takami H."/>
        </authorList>
    </citation>
    <scope>NUCLEOTIDE SEQUENCE</scope>
    <source>
        <strain evidence="1">Expedition CK06-06</strain>
    </source>
</reference>
<feature type="non-terminal residue" evidence="1">
    <location>
        <position position="1"/>
    </location>
</feature>
<dbReference type="AlphaFoldDB" id="X1TK56"/>
<comment type="caution">
    <text evidence="1">The sequence shown here is derived from an EMBL/GenBank/DDBJ whole genome shotgun (WGS) entry which is preliminary data.</text>
</comment>
<gene>
    <name evidence="1" type="ORF">S12H4_48629</name>
</gene>